<evidence type="ECO:0000256" key="1">
    <source>
        <dbReference type="SAM" id="MobiDB-lite"/>
    </source>
</evidence>
<gene>
    <name evidence="2" type="ORF">ACH5RR_021702</name>
</gene>
<sequence length="120" mass="13852">MQRVKAIANQNLQLLVCRDDTKFWLLNWTVTGILWDDMDEIVQPVITICEVYSNSNRWELDALQQQLSMLRIEEDNKVSKRKASPSSFVAKVNMVEQVQKSQKKNLKKKLAMKGKGIAKS</sequence>
<dbReference type="EMBL" id="JBJUIK010000009">
    <property type="protein sequence ID" value="KAL3519113.1"/>
    <property type="molecule type" value="Genomic_DNA"/>
</dbReference>
<protein>
    <submittedName>
        <fullName evidence="2">Uncharacterized protein</fullName>
    </submittedName>
</protein>
<dbReference type="Proteomes" id="UP001630127">
    <property type="component" value="Unassembled WGS sequence"/>
</dbReference>
<evidence type="ECO:0000313" key="3">
    <source>
        <dbReference type="Proteomes" id="UP001630127"/>
    </source>
</evidence>
<name>A0ABD2ZJC1_9GENT</name>
<comment type="caution">
    <text evidence="2">The sequence shown here is derived from an EMBL/GenBank/DDBJ whole genome shotgun (WGS) entry which is preliminary data.</text>
</comment>
<accession>A0ABD2ZJC1</accession>
<reference evidence="2 3" key="1">
    <citation type="submission" date="2024-11" db="EMBL/GenBank/DDBJ databases">
        <title>A near-complete genome assembly of Cinchona calisaya.</title>
        <authorList>
            <person name="Lian D.C."/>
            <person name="Zhao X.W."/>
            <person name="Wei L."/>
        </authorList>
    </citation>
    <scope>NUCLEOTIDE SEQUENCE [LARGE SCALE GENOMIC DNA]</scope>
    <source>
        <tissue evidence="2">Nenye</tissue>
    </source>
</reference>
<keyword evidence="3" id="KW-1185">Reference proteome</keyword>
<evidence type="ECO:0000313" key="2">
    <source>
        <dbReference type="EMBL" id="KAL3519113.1"/>
    </source>
</evidence>
<dbReference type="AlphaFoldDB" id="A0ABD2ZJC1"/>
<organism evidence="2 3">
    <name type="scientific">Cinchona calisaya</name>
    <dbReference type="NCBI Taxonomy" id="153742"/>
    <lineage>
        <taxon>Eukaryota</taxon>
        <taxon>Viridiplantae</taxon>
        <taxon>Streptophyta</taxon>
        <taxon>Embryophyta</taxon>
        <taxon>Tracheophyta</taxon>
        <taxon>Spermatophyta</taxon>
        <taxon>Magnoliopsida</taxon>
        <taxon>eudicotyledons</taxon>
        <taxon>Gunneridae</taxon>
        <taxon>Pentapetalae</taxon>
        <taxon>asterids</taxon>
        <taxon>lamiids</taxon>
        <taxon>Gentianales</taxon>
        <taxon>Rubiaceae</taxon>
        <taxon>Cinchonoideae</taxon>
        <taxon>Cinchoneae</taxon>
        <taxon>Cinchona</taxon>
    </lineage>
</organism>
<feature type="region of interest" description="Disordered" evidence="1">
    <location>
        <begin position="101"/>
        <end position="120"/>
    </location>
</feature>
<proteinExistence type="predicted"/>